<dbReference type="PROSITE" id="PS50943">
    <property type="entry name" value="HTH_CROC1"/>
    <property type="match status" value="1"/>
</dbReference>
<dbReference type="PANTHER" id="PTHR46558:SF15">
    <property type="entry name" value="HELIX-TURN-HELIX DOMAIN PROTEIN"/>
    <property type="match status" value="1"/>
</dbReference>
<protein>
    <submittedName>
        <fullName evidence="4">Transcriptional regulator</fullName>
    </submittedName>
</protein>
<dbReference type="InterPro" id="IPR001387">
    <property type="entry name" value="Cro/C1-type_HTH"/>
</dbReference>
<dbReference type="EMBL" id="MVAB01000001">
    <property type="protein sequence ID" value="OPF88777.1"/>
    <property type="molecule type" value="Genomic_DNA"/>
</dbReference>
<sequence>MNFSKQLKKYRELYGFSQEILAEKIYVTRQTISKWENDKSYPDIHNLLALSILFDITLDELVKGDMRIMKNVVENEKLEKNTKGMLVFIILLLVIGVPFAVVYDGIKALIPFLIFSIGLMYYAIKIEKAKKKHNIKTFREIIAFSEGDTTLEELQKARSTKDNIKEKILVVGAFSVVIVILAIVIKYLTVFMMKFF</sequence>
<organism evidence="4 5">
    <name type="scientific">Vagococcus martis</name>
    <dbReference type="NCBI Taxonomy" id="1768210"/>
    <lineage>
        <taxon>Bacteria</taxon>
        <taxon>Bacillati</taxon>
        <taxon>Bacillota</taxon>
        <taxon>Bacilli</taxon>
        <taxon>Lactobacillales</taxon>
        <taxon>Enterococcaceae</taxon>
        <taxon>Vagococcus</taxon>
    </lineage>
</organism>
<evidence type="ECO:0000313" key="4">
    <source>
        <dbReference type="EMBL" id="OPF88777.1"/>
    </source>
</evidence>
<name>A0A1V4DJL0_9ENTE</name>
<feature type="domain" description="HTH cro/C1-type" evidence="3">
    <location>
        <begin position="7"/>
        <end position="61"/>
    </location>
</feature>
<dbReference type="Proteomes" id="UP000189970">
    <property type="component" value="Unassembled WGS sequence"/>
</dbReference>
<dbReference type="InterPro" id="IPR010982">
    <property type="entry name" value="Lambda_DNA-bd_dom_sf"/>
</dbReference>
<dbReference type="PANTHER" id="PTHR46558">
    <property type="entry name" value="TRACRIPTIONAL REGULATORY PROTEIN-RELATED-RELATED"/>
    <property type="match status" value="1"/>
</dbReference>
<dbReference type="GO" id="GO:0003677">
    <property type="term" value="F:DNA binding"/>
    <property type="evidence" value="ECO:0007669"/>
    <property type="project" value="UniProtKB-KW"/>
</dbReference>
<gene>
    <name evidence="4" type="ORF">BW731_11660</name>
</gene>
<proteinExistence type="predicted"/>
<reference evidence="4 5" key="1">
    <citation type="submission" date="2017-02" db="EMBL/GenBank/DDBJ databases">
        <title>Vagococcus cremeus sp. nov., isolated from the small intestine of a marten, Martes flavigula.</title>
        <authorList>
            <person name="Tak E.J."/>
            <person name="Bae J.-W."/>
        </authorList>
    </citation>
    <scope>NUCLEOTIDE SEQUENCE [LARGE SCALE GENOMIC DNA]</scope>
    <source>
        <strain evidence="4 5">D7T301</strain>
    </source>
</reference>
<feature type="transmembrane region" description="Helical" evidence="2">
    <location>
        <begin position="83"/>
        <end position="102"/>
    </location>
</feature>
<dbReference type="RefSeq" id="WP_079348352.1">
    <property type="nucleotide sequence ID" value="NZ_MVAB01000001.1"/>
</dbReference>
<keyword evidence="2" id="KW-1133">Transmembrane helix</keyword>
<accession>A0A1V4DJL0</accession>
<evidence type="ECO:0000313" key="5">
    <source>
        <dbReference type="Proteomes" id="UP000189970"/>
    </source>
</evidence>
<dbReference type="Gene3D" id="1.10.260.40">
    <property type="entry name" value="lambda repressor-like DNA-binding domains"/>
    <property type="match status" value="1"/>
</dbReference>
<evidence type="ECO:0000256" key="2">
    <source>
        <dbReference type="SAM" id="Phobius"/>
    </source>
</evidence>
<dbReference type="CDD" id="cd00093">
    <property type="entry name" value="HTH_XRE"/>
    <property type="match status" value="1"/>
</dbReference>
<comment type="caution">
    <text evidence="4">The sequence shown here is derived from an EMBL/GenBank/DDBJ whole genome shotgun (WGS) entry which is preliminary data.</text>
</comment>
<dbReference type="SUPFAM" id="SSF47413">
    <property type="entry name" value="lambda repressor-like DNA-binding domains"/>
    <property type="match status" value="1"/>
</dbReference>
<feature type="transmembrane region" description="Helical" evidence="2">
    <location>
        <begin position="108"/>
        <end position="124"/>
    </location>
</feature>
<dbReference type="SMART" id="SM00530">
    <property type="entry name" value="HTH_XRE"/>
    <property type="match status" value="1"/>
</dbReference>
<dbReference type="AlphaFoldDB" id="A0A1V4DJL0"/>
<keyword evidence="5" id="KW-1185">Reference proteome</keyword>
<keyword evidence="2" id="KW-0812">Transmembrane</keyword>
<keyword evidence="1" id="KW-0238">DNA-binding</keyword>
<evidence type="ECO:0000259" key="3">
    <source>
        <dbReference type="PROSITE" id="PS50943"/>
    </source>
</evidence>
<keyword evidence="2" id="KW-0472">Membrane</keyword>
<evidence type="ECO:0000256" key="1">
    <source>
        <dbReference type="ARBA" id="ARBA00023125"/>
    </source>
</evidence>
<dbReference type="Pfam" id="PF01381">
    <property type="entry name" value="HTH_3"/>
    <property type="match status" value="1"/>
</dbReference>
<feature type="transmembrane region" description="Helical" evidence="2">
    <location>
        <begin position="168"/>
        <end position="188"/>
    </location>
</feature>